<keyword evidence="8" id="KW-0843">Virulence</keyword>
<dbReference type="CDD" id="cd19411">
    <property type="entry name" value="MCP2201-like_sensor"/>
    <property type="match status" value="1"/>
</dbReference>
<evidence type="ECO:0000259" key="11">
    <source>
        <dbReference type="PROSITE" id="PS50112"/>
    </source>
</evidence>
<feature type="transmembrane region" description="Helical" evidence="10">
    <location>
        <begin position="188"/>
        <end position="208"/>
    </location>
</feature>
<gene>
    <name evidence="13" type="ORF">GPA24_10220</name>
</gene>
<dbReference type="InterPro" id="IPR011495">
    <property type="entry name" value="Sig_transdc_His_kin_sub2_dim/P"/>
</dbReference>
<keyword evidence="9" id="KW-0175">Coiled coil</keyword>
<evidence type="ECO:0000256" key="9">
    <source>
        <dbReference type="SAM" id="Coils"/>
    </source>
</evidence>
<evidence type="ECO:0000256" key="3">
    <source>
        <dbReference type="ARBA" id="ARBA00022553"/>
    </source>
</evidence>
<evidence type="ECO:0000259" key="12">
    <source>
        <dbReference type="PROSITE" id="PS50113"/>
    </source>
</evidence>
<evidence type="ECO:0000256" key="7">
    <source>
        <dbReference type="ARBA" id="ARBA00022840"/>
    </source>
</evidence>
<dbReference type="InterPro" id="IPR035965">
    <property type="entry name" value="PAS-like_dom_sf"/>
</dbReference>
<evidence type="ECO:0000256" key="10">
    <source>
        <dbReference type="SAM" id="Phobius"/>
    </source>
</evidence>
<dbReference type="SUPFAM" id="SSF55785">
    <property type="entry name" value="PYP-like sensor domain (PAS domain)"/>
    <property type="match status" value="1"/>
</dbReference>
<name>A0ABX1NV64_9RHOO</name>
<dbReference type="PANTHER" id="PTHR41523:SF8">
    <property type="entry name" value="ETHYLENE RESPONSE SENSOR PROTEIN"/>
    <property type="match status" value="1"/>
</dbReference>
<keyword evidence="4" id="KW-0808">Transferase</keyword>
<keyword evidence="5" id="KW-0547">Nucleotide-binding</keyword>
<dbReference type="Pfam" id="PF07568">
    <property type="entry name" value="HisKA_2"/>
    <property type="match status" value="1"/>
</dbReference>
<evidence type="ECO:0000256" key="2">
    <source>
        <dbReference type="ARBA" id="ARBA00012438"/>
    </source>
</evidence>
<keyword evidence="10" id="KW-0472">Membrane</keyword>
<evidence type="ECO:0000256" key="8">
    <source>
        <dbReference type="ARBA" id="ARBA00023026"/>
    </source>
</evidence>
<dbReference type="EC" id="2.7.13.3" evidence="2"/>
<feature type="coiled-coil region" evidence="9">
    <location>
        <begin position="82"/>
        <end position="109"/>
    </location>
</feature>
<keyword evidence="6" id="KW-0418">Kinase</keyword>
<feature type="domain" description="PAC" evidence="12">
    <location>
        <begin position="350"/>
        <end position="402"/>
    </location>
</feature>
<protein>
    <recommendedName>
        <fullName evidence="2">histidine kinase</fullName>
        <ecNumber evidence="2">2.7.13.3</ecNumber>
    </recommendedName>
</protein>
<dbReference type="SMART" id="SM00091">
    <property type="entry name" value="PAS"/>
    <property type="match status" value="1"/>
</dbReference>
<dbReference type="InterPro" id="IPR047347">
    <property type="entry name" value="YvaQ-like_sensor"/>
</dbReference>
<feature type="transmembrane region" description="Helical" evidence="10">
    <location>
        <begin position="12"/>
        <end position="29"/>
    </location>
</feature>
<dbReference type="NCBIfam" id="TIGR00229">
    <property type="entry name" value="sensory_box"/>
    <property type="match status" value="1"/>
</dbReference>
<dbReference type="Gene3D" id="6.10.340.10">
    <property type="match status" value="1"/>
</dbReference>
<keyword evidence="10" id="KW-0812">Transmembrane</keyword>
<dbReference type="Proteomes" id="UP000633943">
    <property type="component" value="Unassembled WGS sequence"/>
</dbReference>
<dbReference type="EMBL" id="WTVP01000024">
    <property type="protein sequence ID" value="NMG15910.1"/>
    <property type="molecule type" value="Genomic_DNA"/>
</dbReference>
<keyword evidence="14" id="KW-1185">Reference proteome</keyword>
<dbReference type="InterPro" id="IPR000700">
    <property type="entry name" value="PAS-assoc_C"/>
</dbReference>
<reference evidence="13 14" key="1">
    <citation type="submission" date="2019-12" db="EMBL/GenBank/DDBJ databases">
        <title>Comparative genomics gives insights into the taxonomy of the Azoarcus-Aromatoleum group and reveals separate origins of nif in the plant-associated Azoarcus and non-plant-associated Aromatoleum sub-groups.</title>
        <authorList>
            <person name="Lafos M."/>
            <person name="Maluk M."/>
            <person name="Batista M."/>
            <person name="Junghare M."/>
            <person name="Carmona M."/>
            <person name="Faoro H."/>
            <person name="Cruz L.M."/>
            <person name="Battistoni F."/>
            <person name="De Souza E."/>
            <person name="Pedrosa F."/>
            <person name="Chen W.-M."/>
            <person name="Poole P.S."/>
            <person name="Dixon R.A."/>
            <person name="James E.K."/>
        </authorList>
    </citation>
    <scope>NUCLEOTIDE SEQUENCE [LARGE SCALE GENOMIC DNA]</scope>
    <source>
        <strain evidence="13 14">PbN1</strain>
    </source>
</reference>
<evidence type="ECO:0000256" key="1">
    <source>
        <dbReference type="ARBA" id="ARBA00000085"/>
    </source>
</evidence>
<dbReference type="PROSITE" id="PS50113">
    <property type="entry name" value="PAC"/>
    <property type="match status" value="1"/>
</dbReference>
<dbReference type="RefSeq" id="WP_169202528.1">
    <property type="nucleotide sequence ID" value="NZ_CP059467.1"/>
</dbReference>
<dbReference type="Pfam" id="PF08448">
    <property type="entry name" value="PAS_4"/>
    <property type="match status" value="1"/>
</dbReference>
<accession>A0ABX1NV64</accession>
<dbReference type="Gene3D" id="3.30.565.10">
    <property type="entry name" value="Histidine kinase-like ATPase, C-terminal domain"/>
    <property type="match status" value="1"/>
</dbReference>
<sequence length="617" mass="67077">MLGSLSRARRFGLGAGFVLLLLGGGILFLELGQLATEHAIAERLISRDWNNIVLTNRMAAMTNAQGQDLFLLFHVTDQRPVRERISERAMAIDRLLEELEGRLDDARGRELLAEVGSRHRHYLSSVGEVSGLLAAGQHEASSRRLVGEAVPALGVLQASVSTLNQSQAAMLTQAGRASLTVSESARRMLGIVLLASAAVMVILSTWVIRSVIRPLDKELQEARAIVEQIAGGHLNQGPAAQRGQTGGLLAAMYDMQRTLGGQILARTEAENALRESQQRFQGLIETLRDQVWEVDTAWRYTYLSPQVEEILGYKAEELLGASFFDLMPPDEALRMTGIIEAIGARCAAIVALEGQHLHRNGNRVVLERSGRPFFNECGRLLGYRGLDRDITQRKEAEATRLAEAGQLRDTLVREVHHRIKNNLQTVTSLLRRQAEAHPGAAPVIDAALAQVQAVAVVHGLYGRVTQHRVLLDELLSTLASNVQELSGVSIARDVPAPQQGRLLVRENETVALALILNELLTNAVKHSTVQLPGAGPHVVLSQEGRQGFIRILNAGRLPSDFDFAAARGLGSGLGLVRALMPASGMSIDFRQAGPRIEVEVRVGPPVLDTSPRSLAYA</sequence>
<evidence type="ECO:0000256" key="4">
    <source>
        <dbReference type="ARBA" id="ARBA00022679"/>
    </source>
</evidence>
<keyword evidence="7" id="KW-0067">ATP-binding</keyword>
<dbReference type="CDD" id="cd00130">
    <property type="entry name" value="PAS"/>
    <property type="match status" value="1"/>
</dbReference>
<evidence type="ECO:0000313" key="13">
    <source>
        <dbReference type="EMBL" id="NMG15910.1"/>
    </source>
</evidence>
<keyword evidence="10" id="KW-1133">Transmembrane helix</keyword>
<dbReference type="SUPFAM" id="SSF55874">
    <property type="entry name" value="ATPase domain of HSP90 chaperone/DNA topoisomerase II/histidine kinase"/>
    <property type="match status" value="1"/>
</dbReference>
<organism evidence="13 14">
    <name type="scientific">Aromatoleum bremense</name>
    <dbReference type="NCBI Taxonomy" id="76115"/>
    <lineage>
        <taxon>Bacteria</taxon>
        <taxon>Pseudomonadati</taxon>
        <taxon>Pseudomonadota</taxon>
        <taxon>Betaproteobacteria</taxon>
        <taxon>Rhodocyclales</taxon>
        <taxon>Rhodocyclaceae</taxon>
        <taxon>Aromatoleum</taxon>
    </lineage>
</organism>
<proteinExistence type="predicted"/>
<dbReference type="InterPro" id="IPR036890">
    <property type="entry name" value="HATPase_C_sf"/>
</dbReference>
<evidence type="ECO:0000313" key="14">
    <source>
        <dbReference type="Proteomes" id="UP000633943"/>
    </source>
</evidence>
<dbReference type="PROSITE" id="PS50112">
    <property type="entry name" value="PAS"/>
    <property type="match status" value="1"/>
</dbReference>
<dbReference type="InterPro" id="IPR000014">
    <property type="entry name" value="PAS"/>
</dbReference>
<evidence type="ECO:0000256" key="5">
    <source>
        <dbReference type="ARBA" id="ARBA00022741"/>
    </source>
</evidence>
<keyword evidence="3" id="KW-0597">Phosphoprotein</keyword>
<dbReference type="PANTHER" id="PTHR41523">
    <property type="entry name" value="TWO-COMPONENT SYSTEM SENSOR PROTEIN"/>
    <property type="match status" value="1"/>
</dbReference>
<dbReference type="InterPro" id="IPR013656">
    <property type="entry name" value="PAS_4"/>
</dbReference>
<comment type="caution">
    <text evidence="13">The sequence shown here is derived from an EMBL/GenBank/DDBJ whole genome shotgun (WGS) entry which is preliminary data.</text>
</comment>
<feature type="domain" description="PAS" evidence="11">
    <location>
        <begin position="276"/>
        <end position="331"/>
    </location>
</feature>
<comment type="catalytic activity">
    <reaction evidence="1">
        <text>ATP + protein L-histidine = ADP + protein N-phospho-L-histidine.</text>
        <dbReference type="EC" id="2.7.13.3"/>
    </reaction>
</comment>
<dbReference type="Gene3D" id="3.30.450.20">
    <property type="entry name" value="PAS domain"/>
    <property type="match status" value="1"/>
</dbReference>
<evidence type="ECO:0000256" key="6">
    <source>
        <dbReference type="ARBA" id="ARBA00022777"/>
    </source>
</evidence>